<dbReference type="InterPro" id="IPR036388">
    <property type="entry name" value="WH-like_DNA-bd_sf"/>
</dbReference>
<reference evidence="2 3" key="1">
    <citation type="submission" date="2019-09" db="EMBL/GenBank/DDBJ databases">
        <title>Goodfellowia gen. nov., a new genus of the Pseudonocardineae related to Actinoalloteichus, containing Goodfellowia coeruleoviolacea gen. nov., comb. nov. gen. nov., comb. nov.</title>
        <authorList>
            <person name="Labeda D."/>
        </authorList>
    </citation>
    <scope>NUCLEOTIDE SEQUENCE [LARGE SCALE GENOMIC DNA]</scope>
    <source>
        <strain evidence="2 3">AN110305</strain>
    </source>
</reference>
<dbReference type="Gene3D" id="1.10.10.10">
    <property type="entry name" value="Winged helix-like DNA-binding domain superfamily/Winged helix DNA-binding domain"/>
    <property type="match status" value="1"/>
</dbReference>
<name>A0A5B2WSM6_9PSEU</name>
<dbReference type="InterPro" id="IPR039422">
    <property type="entry name" value="MarR/SlyA-like"/>
</dbReference>
<evidence type="ECO:0000313" key="2">
    <source>
        <dbReference type="EMBL" id="KAA2253830.1"/>
    </source>
</evidence>
<dbReference type="PANTHER" id="PTHR33164">
    <property type="entry name" value="TRANSCRIPTIONAL REGULATOR, MARR FAMILY"/>
    <property type="match status" value="1"/>
</dbReference>
<dbReference type="PANTHER" id="PTHR33164:SF43">
    <property type="entry name" value="HTH-TYPE TRANSCRIPTIONAL REPRESSOR YETL"/>
    <property type="match status" value="1"/>
</dbReference>
<comment type="caution">
    <text evidence="2">The sequence shown here is derived from an EMBL/GenBank/DDBJ whole genome shotgun (WGS) entry which is preliminary data.</text>
</comment>
<dbReference type="PROSITE" id="PS50995">
    <property type="entry name" value="HTH_MARR_2"/>
    <property type="match status" value="1"/>
</dbReference>
<evidence type="ECO:0000259" key="1">
    <source>
        <dbReference type="PROSITE" id="PS50995"/>
    </source>
</evidence>
<dbReference type="AlphaFoldDB" id="A0A5B2WSM6"/>
<feature type="domain" description="HTH marR-type" evidence="1">
    <location>
        <begin position="1"/>
        <end position="138"/>
    </location>
</feature>
<dbReference type="OrthoDB" id="3177763at2"/>
<dbReference type="SUPFAM" id="SSF46785">
    <property type="entry name" value="Winged helix' DNA-binding domain"/>
    <property type="match status" value="1"/>
</dbReference>
<accession>A0A5B2WSM6</accession>
<dbReference type="EMBL" id="VUOB01000064">
    <property type="protein sequence ID" value="KAA2253830.1"/>
    <property type="molecule type" value="Genomic_DNA"/>
</dbReference>
<reference evidence="2 3" key="2">
    <citation type="submission" date="2019-09" db="EMBL/GenBank/DDBJ databases">
        <authorList>
            <person name="Jin C."/>
        </authorList>
    </citation>
    <scope>NUCLEOTIDE SEQUENCE [LARGE SCALE GENOMIC DNA]</scope>
    <source>
        <strain evidence="2 3">AN110305</strain>
    </source>
</reference>
<keyword evidence="3" id="KW-1185">Reference proteome</keyword>
<dbReference type="InterPro" id="IPR000835">
    <property type="entry name" value="HTH_MarR-typ"/>
</dbReference>
<dbReference type="GO" id="GO:0003700">
    <property type="term" value="F:DNA-binding transcription factor activity"/>
    <property type="evidence" value="ECO:0007669"/>
    <property type="project" value="InterPro"/>
</dbReference>
<gene>
    <name evidence="2" type="ORF">F0L68_31585</name>
</gene>
<dbReference type="SMART" id="SM00347">
    <property type="entry name" value="HTH_MARR"/>
    <property type="match status" value="1"/>
</dbReference>
<dbReference type="GO" id="GO:0006950">
    <property type="term" value="P:response to stress"/>
    <property type="evidence" value="ECO:0007669"/>
    <property type="project" value="TreeGrafter"/>
</dbReference>
<dbReference type="InterPro" id="IPR036390">
    <property type="entry name" value="WH_DNA-bd_sf"/>
</dbReference>
<sequence length="148" mass="15996">MSLPIAQRLGHHVKRVEQELICQKTAVLKPHGLNPAQYTALLALSQEPGLSGAGLARRCLVTPQAVSSLLVALEARGLVERRPHPLHEHVLETRLTKTGEALLAKADADASAVEERLGSAFDKAETDQFLAYLARCSEVFAEINASRA</sequence>
<dbReference type="Pfam" id="PF12802">
    <property type="entry name" value="MarR_2"/>
    <property type="match status" value="1"/>
</dbReference>
<evidence type="ECO:0000313" key="3">
    <source>
        <dbReference type="Proteomes" id="UP000323454"/>
    </source>
</evidence>
<organism evidence="2 3">
    <name type="scientific">Solihabitans fulvus</name>
    <dbReference type="NCBI Taxonomy" id="1892852"/>
    <lineage>
        <taxon>Bacteria</taxon>
        <taxon>Bacillati</taxon>
        <taxon>Actinomycetota</taxon>
        <taxon>Actinomycetes</taxon>
        <taxon>Pseudonocardiales</taxon>
        <taxon>Pseudonocardiaceae</taxon>
        <taxon>Solihabitans</taxon>
    </lineage>
</organism>
<dbReference type="RefSeq" id="WP_149853524.1">
    <property type="nucleotide sequence ID" value="NZ_VUOB01000064.1"/>
</dbReference>
<protein>
    <submittedName>
        <fullName evidence="2">MarR family transcriptional regulator</fullName>
    </submittedName>
</protein>
<proteinExistence type="predicted"/>
<dbReference type="Proteomes" id="UP000323454">
    <property type="component" value="Unassembled WGS sequence"/>
</dbReference>